<sequence>MKKLLLTLALGGLIIPLFSQTARLQVIHNSADAAADTVDVYLNGSLLLDNFAFRTASPFIDAPAGTQLQVAIAPKTSTSVNDTIAGLTSYYTLTANEKYVLVADGIVSATGYTPSKAFGIKVYAMGREASSTSGNTDVLVHHGSTDAPTVDVKERTAGLIVDNLSYADFQGYLELATADYTLDIYDQTGTTPVASYSAPLATLSLTNKALVVVASGFLAPSQNSNGKAFGLWVALPAGGNLVELPTTAAPTTTTTPTPSPTARVQVIHNSADAAADTVDVYLNGSLLLDNFAFRTASPFIDAPAGTQLQVAIAPKTSTSVNDTIAGLTSYYTLTANEKYVLVADGIVSATGYTPSKAFGVKVYAMGRETSKTTGNTDVLVHHGSTDAPTVDVKERIAGLIVDDLSYADFQGYLELTTADYTLDIYDQTGTTPVASYSAPLATLSLTNKALVVVASGFLAPSQNSNGKAFGLWVALPTGGNLVELPKALPLSVNELFVQTLSLYPNPTTDFVTVSTIDLAGAIVRLTDISGKQNEVEINTINGNKIDLSNNASGIYLIEVIKDQVVIGRAKFVKI</sequence>
<dbReference type="InterPro" id="IPR026444">
    <property type="entry name" value="Secre_tail"/>
</dbReference>
<dbReference type="InterPro" id="IPR025510">
    <property type="entry name" value="DUF4397"/>
</dbReference>
<dbReference type="NCBIfam" id="TIGR04183">
    <property type="entry name" value="Por_Secre_tail"/>
    <property type="match status" value="1"/>
</dbReference>
<feature type="domain" description="DUF4397" evidence="1">
    <location>
        <begin position="262"/>
        <end position="392"/>
    </location>
</feature>
<feature type="domain" description="DUF4397" evidence="1">
    <location>
        <begin position="22"/>
        <end position="152"/>
    </location>
</feature>
<accession>D9PEZ0</accession>
<feature type="domain" description="Secretion system C-terminal sorting" evidence="2">
    <location>
        <begin position="502"/>
        <end position="563"/>
    </location>
</feature>
<name>D9PEZ0_9ZZZZ</name>
<proteinExistence type="predicted"/>
<evidence type="ECO:0000259" key="1">
    <source>
        <dbReference type="Pfam" id="PF14344"/>
    </source>
</evidence>
<dbReference type="AlphaFoldDB" id="D9PEZ0"/>
<evidence type="ECO:0008006" key="4">
    <source>
        <dbReference type="Google" id="ProtNLM"/>
    </source>
</evidence>
<gene>
    <name evidence="3" type="ORF">LDC_0068</name>
</gene>
<comment type="caution">
    <text evidence="3">The sequence shown here is derived from an EMBL/GenBank/DDBJ whole genome shotgun (WGS) entry which is preliminary data.</text>
</comment>
<dbReference type="Pfam" id="PF14344">
    <property type="entry name" value="DUF4397"/>
    <property type="match status" value="2"/>
</dbReference>
<protein>
    <recommendedName>
        <fullName evidence="4">DUF4397 domain-containing protein</fullName>
    </recommendedName>
</protein>
<reference evidence="3" key="1">
    <citation type="submission" date="2010-07" db="EMBL/GenBank/DDBJ databases">
        <authorList>
            <consortium name="CONSOLIDER consortium CSD2007-00005"/>
            <person name="Guazzaroni M.-E."/>
            <person name="Richter M."/>
            <person name="Garcia-Salamanca A."/>
            <person name="Yarza P."/>
            <person name="Ferrer M."/>
        </authorList>
    </citation>
    <scope>NUCLEOTIDE SEQUENCE</scope>
</reference>
<dbReference type="Pfam" id="PF18962">
    <property type="entry name" value="Por_Secre_tail"/>
    <property type="match status" value="1"/>
</dbReference>
<reference evidence="3" key="2">
    <citation type="journal article" date="2011" name="Microb. Ecol.">
        <title>Taxonomic and Functional Metagenomic Profiling of the Microbial Community in the Anoxic Sediment of a Sub-saline Shallow Lake (Laguna de Carrizo, Central Spain).</title>
        <authorList>
            <person name="Ferrer M."/>
            <person name="Guazzaroni M.E."/>
            <person name="Richter M."/>
            <person name="Garcia-Salamanca A."/>
            <person name="Yarza P."/>
            <person name="Suarez-Suarez A."/>
            <person name="Solano J."/>
            <person name="Alcaide M."/>
            <person name="van Dillewijn P."/>
            <person name="Molina-Henares M.A."/>
            <person name="Lopez-Cortes N."/>
            <person name="Al-Ramahi Y."/>
            <person name="Guerrero C."/>
            <person name="Acosta A."/>
            <person name="de Eugenio L.I."/>
            <person name="Martinez V."/>
            <person name="Marques S."/>
            <person name="Rojo F."/>
            <person name="Santero E."/>
            <person name="Genilloud O."/>
            <person name="Perez-Perez J."/>
            <person name="Rossello-Mora R."/>
            <person name="Ramos J.L."/>
        </authorList>
    </citation>
    <scope>NUCLEOTIDE SEQUENCE</scope>
</reference>
<evidence type="ECO:0000259" key="2">
    <source>
        <dbReference type="Pfam" id="PF18962"/>
    </source>
</evidence>
<dbReference type="EMBL" id="ADZX01000004">
    <property type="protein sequence ID" value="EFK97884.1"/>
    <property type="molecule type" value="Genomic_DNA"/>
</dbReference>
<organism evidence="3">
    <name type="scientific">sediment metagenome</name>
    <dbReference type="NCBI Taxonomy" id="749907"/>
    <lineage>
        <taxon>unclassified sequences</taxon>
        <taxon>metagenomes</taxon>
        <taxon>ecological metagenomes</taxon>
    </lineage>
</organism>
<evidence type="ECO:0000313" key="3">
    <source>
        <dbReference type="EMBL" id="EFK97884.1"/>
    </source>
</evidence>